<organism evidence="2 3">
    <name type="scientific">Anabaena subtropica FACHB-260</name>
    <dbReference type="NCBI Taxonomy" id="2692884"/>
    <lineage>
        <taxon>Bacteria</taxon>
        <taxon>Bacillati</taxon>
        <taxon>Cyanobacteriota</taxon>
        <taxon>Cyanophyceae</taxon>
        <taxon>Nostocales</taxon>
        <taxon>Nostocaceae</taxon>
        <taxon>Anabaena</taxon>
    </lineage>
</organism>
<feature type="transmembrane region" description="Helical" evidence="1">
    <location>
        <begin position="21"/>
        <end position="40"/>
    </location>
</feature>
<accession>A0ABR8CXK4</accession>
<gene>
    <name evidence="2" type="ORF">H6G18_24055</name>
</gene>
<sequence>MNPLPPEPNSQELKSEDTKIGMIRFSAGVLTGVIIAAVYWSYADWFGSSQSLTTNIIGSLTLAIICGFLTYKWGYKMIDIFLSSLS</sequence>
<comment type="caution">
    <text evidence="2">The sequence shown here is derived from an EMBL/GenBank/DDBJ whole genome shotgun (WGS) entry which is preliminary data.</text>
</comment>
<proteinExistence type="predicted"/>
<reference evidence="2 3" key="1">
    <citation type="journal article" date="2020" name="ISME J.">
        <title>Comparative genomics reveals insights into cyanobacterial evolution and habitat adaptation.</title>
        <authorList>
            <person name="Chen M.Y."/>
            <person name="Teng W.K."/>
            <person name="Zhao L."/>
            <person name="Hu C.X."/>
            <person name="Zhou Y.K."/>
            <person name="Han B.P."/>
            <person name="Song L.R."/>
            <person name="Shu W.S."/>
        </authorList>
    </citation>
    <scope>NUCLEOTIDE SEQUENCE [LARGE SCALE GENOMIC DNA]</scope>
    <source>
        <strain evidence="2 3">FACHB-260</strain>
    </source>
</reference>
<dbReference type="EMBL" id="JACJRF010000079">
    <property type="protein sequence ID" value="MBD2347180.1"/>
    <property type="molecule type" value="Genomic_DNA"/>
</dbReference>
<evidence type="ECO:0000256" key="1">
    <source>
        <dbReference type="SAM" id="Phobius"/>
    </source>
</evidence>
<evidence type="ECO:0000313" key="2">
    <source>
        <dbReference type="EMBL" id="MBD2347180.1"/>
    </source>
</evidence>
<keyword evidence="1" id="KW-1133">Transmembrane helix</keyword>
<dbReference type="Proteomes" id="UP000607281">
    <property type="component" value="Unassembled WGS sequence"/>
</dbReference>
<evidence type="ECO:0000313" key="3">
    <source>
        <dbReference type="Proteomes" id="UP000607281"/>
    </source>
</evidence>
<keyword evidence="3" id="KW-1185">Reference proteome</keyword>
<name>A0ABR8CXK4_9NOST</name>
<protein>
    <submittedName>
        <fullName evidence="2">Uncharacterized protein</fullName>
    </submittedName>
</protein>
<keyword evidence="1" id="KW-0812">Transmembrane</keyword>
<feature type="transmembrane region" description="Helical" evidence="1">
    <location>
        <begin position="52"/>
        <end position="71"/>
    </location>
</feature>
<keyword evidence="1" id="KW-0472">Membrane</keyword>